<reference evidence="1" key="1">
    <citation type="submission" date="2015-04" db="UniProtKB">
        <authorList>
            <consortium name="EnsemblPlants"/>
        </authorList>
    </citation>
    <scope>IDENTIFICATION</scope>
    <source>
        <strain evidence="1">SL10</strain>
    </source>
</reference>
<dbReference type="EnsemblPlants" id="ONIVA09G04250.1">
    <property type="protein sequence ID" value="ONIVA09G04250.1"/>
    <property type="gene ID" value="ONIVA09G04250"/>
</dbReference>
<organism evidence="1">
    <name type="scientific">Oryza nivara</name>
    <name type="common">Indian wild rice</name>
    <name type="synonym">Oryza sativa f. spontanea</name>
    <dbReference type="NCBI Taxonomy" id="4536"/>
    <lineage>
        <taxon>Eukaryota</taxon>
        <taxon>Viridiplantae</taxon>
        <taxon>Streptophyta</taxon>
        <taxon>Embryophyta</taxon>
        <taxon>Tracheophyta</taxon>
        <taxon>Spermatophyta</taxon>
        <taxon>Magnoliopsida</taxon>
        <taxon>Liliopsida</taxon>
        <taxon>Poales</taxon>
        <taxon>Poaceae</taxon>
        <taxon>BOP clade</taxon>
        <taxon>Oryzoideae</taxon>
        <taxon>Oryzeae</taxon>
        <taxon>Oryzinae</taxon>
        <taxon>Oryza</taxon>
    </lineage>
</organism>
<sequence>MSPLFLISVQVSSVRNQRGEGQCRYERAAHNSMAAVTAPHYHHDVRVEMGSVDPAIAILFKPWVEPFLDDILREKPAWFTPENLRKFTGG</sequence>
<keyword evidence="2" id="KW-1185">Reference proteome</keyword>
<dbReference type="HOGENOM" id="CLU_2444650_0_0_1"/>
<dbReference type="Gramene" id="ONIVA09G04250.1">
    <property type="protein sequence ID" value="ONIVA09G04250.1"/>
    <property type="gene ID" value="ONIVA09G04250"/>
</dbReference>
<accession>A0A0E0IHH4</accession>
<evidence type="ECO:0000313" key="1">
    <source>
        <dbReference type="EnsemblPlants" id="ONIVA09G04250.1"/>
    </source>
</evidence>
<evidence type="ECO:0000313" key="2">
    <source>
        <dbReference type="Proteomes" id="UP000006591"/>
    </source>
</evidence>
<name>A0A0E0IHH4_ORYNI</name>
<dbReference type="AlphaFoldDB" id="A0A0E0IHH4"/>
<proteinExistence type="predicted"/>
<dbReference type="Proteomes" id="UP000006591">
    <property type="component" value="Chromosome 9"/>
</dbReference>
<protein>
    <submittedName>
        <fullName evidence="1">Uncharacterized protein</fullName>
    </submittedName>
</protein>
<reference evidence="1" key="2">
    <citation type="submission" date="2018-04" db="EMBL/GenBank/DDBJ databases">
        <title>OnivRS2 (Oryza nivara Reference Sequence Version 2).</title>
        <authorList>
            <person name="Zhang J."/>
            <person name="Kudrna D."/>
            <person name="Lee S."/>
            <person name="Talag J."/>
            <person name="Rajasekar S."/>
            <person name="Welchert J."/>
            <person name="Hsing Y.-I."/>
            <person name="Wing R.A."/>
        </authorList>
    </citation>
    <scope>NUCLEOTIDE SEQUENCE [LARGE SCALE GENOMIC DNA]</scope>
    <source>
        <strain evidence="1">SL10</strain>
    </source>
</reference>